<evidence type="ECO:0000256" key="1">
    <source>
        <dbReference type="ARBA" id="ARBA00022801"/>
    </source>
</evidence>
<evidence type="ECO:0000256" key="4">
    <source>
        <dbReference type="SAM" id="MobiDB-lite"/>
    </source>
</evidence>
<gene>
    <name evidence="6" type="ORF">QBC37DRAFT_408918</name>
</gene>
<dbReference type="InterPro" id="IPR016035">
    <property type="entry name" value="Acyl_Trfase/lysoPLipase"/>
</dbReference>
<dbReference type="PANTHER" id="PTHR24185:SF1">
    <property type="entry name" value="CALCIUM-INDEPENDENT PHOSPHOLIPASE A2-GAMMA"/>
    <property type="match status" value="1"/>
</dbReference>
<dbReference type="AlphaFoldDB" id="A0AAN7BFW6"/>
<reference evidence="6" key="1">
    <citation type="journal article" date="2023" name="Mol. Phylogenet. Evol.">
        <title>Genome-scale phylogeny and comparative genomics of the fungal order Sordariales.</title>
        <authorList>
            <person name="Hensen N."/>
            <person name="Bonometti L."/>
            <person name="Westerberg I."/>
            <person name="Brannstrom I.O."/>
            <person name="Guillou S."/>
            <person name="Cros-Aarteil S."/>
            <person name="Calhoun S."/>
            <person name="Haridas S."/>
            <person name="Kuo A."/>
            <person name="Mondo S."/>
            <person name="Pangilinan J."/>
            <person name="Riley R."/>
            <person name="LaButti K."/>
            <person name="Andreopoulos B."/>
            <person name="Lipzen A."/>
            <person name="Chen C."/>
            <person name="Yan M."/>
            <person name="Daum C."/>
            <person name="Ng V."/>
            <person name="Clum A."/>
            <person name="Steindorff A."/>
            <person name="Ohm R.A."/>
            <person name="Martin F."/>
            <person name="Silar P."/>
            <person name="Natvig D.O."/>
            <person name="Lalanne C."/>
            <person name="Gautier V."/>
            <person name="Ament-Velasquez S.L."/>
            <person name="Kruys A."/>
            <person name="Hutchinson M.I."/>
            <person name="Powell A.J."/>
            <person name="Barry K."/>
            <person name="Miller A.N."/>
            <person name="Grigoriev I.V."/>
            <person name="Debuchy R."/>
            <person name="Gladieux P."/>
            <person name="Hiltunen Thoren M."/>
            <person name="Johannesson H."/>
        </authorList>
    </citation>
    <scope>NUCLEOTIDE SEQUENCE</scope>
    <source>
        <strain evidence="6">PSN293</strain>
    </source>
</reference>
<dbReference type="GO" id="GO:0016042">
    <property type="term" value="P:lipid catabolic process"/>
    <property type="evidence" value="ECO:0007669"/>
    <property type="project" value="UniProtKB-KW"/>
</dbReference>
<evidence type="ECO:0000313" key="7">
    <source>
        <dbReference type="Proteomes" id="UP001301769"/>
    </source>
</evidence>
<evidence type="ECO:0000313" key="6">
    <source>
        <dbReference type="EMBL" id="KAK4219955.1"/>
    </source>
</evidence>
<feature type="region of interest" description="Disordered" evidence="4">
    <location>
        <begin position="1"/>
        <end position="72"/>
    </location>
</feature>
<dbReference type="PANTHER" id="PTHR24185">
    <property type="entry name" value="CALCIUM-INDEPENDENT PHOSPHOLIPASE A2-GAMMA"/>
    <property type="match status" value="1"/>
</dbReference>
<dbReference type="GO" id="GO:0046486">
    <property type="term" value="P:glycerolipid metabolic process"/>
    <property type="evidence" value="ECO:0007669"/>
    <property type="project" value="UniProtKB-ARBA"/>
</dbReference>
<proteinExistence type="predicted"/>
<accession>A0AAN7BFW6</accession>
<dbReference type="SUPFAM" id="SSF52151">
    <property type="entry name" value="FabD/lysophospholipase-like"/>
    <property type="match status" value="1"/>
</dbReference>
<feature type="compositionally biased region" description="Low complexity" evidence="4">
    <location>
        <begin position="249"/>
        <end position="259"/>
    </location>
</feature>
<keyword evidence="3" id="KW-0443">Lipid metabolism</keyword>
<feature type="region of interest" description="Disordered" evidence="4">
    <location>
        <begin position="304"/>
        <end position="336"/>
    </location>
</feature>
<evidence type="ECO:0000256" key="3">
    <source>
        <dbReference type="ARBA" id="ARBA00023098"/>
    </source>
</evidence>
<feature type="region of interest" description="Disordered" evidence="4">
    <location>
        <begin position="389"/>
        <end position="426"/>
    </location>
</feature>
<dbReference type="GO" id="GO:0019369">
    <property type="term" value="P:arachidonate metabolic process"/>
    <property type="evidence" value="ECO:0007669"/>
    <property type="project" value="TreeGrafter"/>
</dbReference>
<feature type="compositionally biased region" description="Polar residues" evidence="4">
    <location>
        <begin position="230"/>
        <end position="240"/>
    </location>
</feature>
<evidence type="ECO:0000256" key="2">
    <source>
        <dbReference type="ARBA" id="ARBA00022963"/>
    </source>
</evidence>
<name>A0AAN7BFW6_9PEZI</name>
<organism evidence="6 7">
    <name type="scientific">Rhypophila decipiens</name>
    <dbReference type="NCBI Taxonomy" id="261697"/>
    <lineage>
        <taxon>Eukaryota</taxon>
        <taxon>Fungi</taxon>
        <taxon>Dikarya</taxon>
        <taxon>Ascomycota</taxon>
        <taxon>Pezizomycotina</taxon>
        <taxon>Sordariomycetes</taxon>
        <taxon>Sordariomycetidae</taxon>
        <taxon>Sordariales</taxon>
        <taxon>Naviculisporaceae</taxon>
        <taxon>Rhypophila</taxon>
    </lineage>
</organism>
<feature type="compositionally biased region" description="Low complexity" evidence="4">
    <location>
        <begin position="318"/>
        <end position="336"/>
    </location>
</feature>
<evidence type="ECO:0000259" key="5">
    <source>
        <dbReference type="Pfam" id="PF01734"/>
    </source>
</evidence>
<dbReference type="EMBL" id="MU858046">
    <property type="protein sequence ID" value="KAK4219955.1"/>
    <property type="molecule type" value="Genomic_DNA"/>
</dbReference>
<feature type="compositionally biased region" description="Acidic residues" evidence="4">
    <location>
        <begin position="391"/>
        <end position="403"/>
    </location>
</feature>
<keyword evidence="1" id="KW-0378">Hydrolase</keyword>
<feature type="region of interest" description="Disordered" evidence="4">
    <location>
        <begin position="230"/>
        <end position="259"/>
    </location>
</feature>
<dbReference type="GO" id="GO:0016020">
    <property type="term" value="C:membrane"/>
    <property type="evidence" value="ECO:0007669"/>
    <property type="project" value="TreeGrafter"/>
</dbReference>
<protein>
    <submittedName>
        <fullName evidence="6">Patatin-like phospholipase-domain-containing protein</fullName>
    </submittedName>
</protein>
<dbReference type="Proteomes" id="UP001301769">
    <property type="component" value="Unassembled WGS sequence"/>
</dbReference>
<keyword evidence="2" id="KW-0442">Lipid degradation</keyword>
<dbReference type="Pfam" id="PF01734">
    <property type="entry name" value="Patatin"/>
    <property type="match status" value="1"/>
</dbReference>
<dbReference type="InterPro" id="IPR002641">
    <property type="entry name" value="PNPLA_dom"/>
</dbReference>
<dbReference type="GO" id="GO:0047499">
    <property type="term" value="F:calcium-independent phospholipase A2 activity"/>
    <property type="evidence" value="ECO:0007669"/>
    <property type="project" value="TreeGrafter"/>
</dbReference>
<dbReference type="Gene3D" id="3.40.1090.10">
    <property type="entry name" value="Cytosolic phospholipase A2 catalytic domain"/>
    <property type="match status" value="1"/>
</dbReference>
<comment type="caution">
    <text evidence="6">The sequence shown here is derived from an EMBL/GenBank/DDBJ whole genome shotgun (WGS) entry which is preliminary data.</text>
</comment>
<feature type="domain" description="PNPLA" evidence="5">
    <location>
        <begin position="84"/>
        <end position="370"/>
    </location>
</feature>
<keyword evidence="7" id="KW-1185">Reference proteome</keyword>
<sequence>MADVAGPLSPDSGASQLPRKPSALRSSGSTPRRAPTRVSIVVPKSSARFGPAQPSDDTTVTASPAHRSPGLSVTSTPWAKKLILTLDGGGIRGYSSLVILRAIMTEIAHIEQSLEPHAASSAHTDRIPATQIPPEVYREGEYLPCHYFDYIAGTSVGGLVAIMLGMMGKSADECIAEFHAQHKAIPLADDHLPRLAMDLPLLRRRSTWPTKRTRSFFDTFSKFSVTSTHLNSPMTSTAGPPTTFPPPLSQSSSNSSIASPSAEFKKDTFQCQTLAWCTEVQDHHDQSCKPKRVPYAFCSYKEEDTDEDEGEAQMDQPTNTRAQSRTRTNTTTGSDTSVVSIPEVAKAITTPSSSLFKPFRLGSGKFVDGSKQIRDPTLEVIKEISSLLVQSDDDDDTDDEDELSPTAIPAQVGDQVKGPQKKQNPPIDILLSLGTDEHRAWFYEKLRRPASENNISPTTSWREEIRQQEGLSYRKYHRFEVPDIKLGLRKKYFLSQIEEATEEYLSDMEVKKSIWRYAEFLVDRRRARAQTSRWETFALGVKYFCHHATLSNGDDDNGRGVAGCNSLRATTGFETRGDFYEHLEKRHNLSKLVGGNEVDIGAELGKGRRFGCI</sequence>
<reference evidence="6" key="2">
    <citation type="submission" date="2023-05" db="EMBL/GenBank/DDBJ databases">
        <authorList>
            <consortium name="Lawrence Berkeley National Laboratory"/>
            <person name="Steindorff A."/>
            <person name="Hensen N."/>
            <person name="Bonometti L."/>
            <person name="Westerberg I."/>
            <person name="Brannstrom I.O."/>
            <person name="Guillou S."/>
            <person name="Cros-Aarteil S."/>
            <person name="Calhoun S."/>
            <person name="Haridas S."/>
            <person name="Kuo A."/>
            <person name="Mondo S."/>
            <person name="Pangilinan J."/>
            <person name="Riley R."/>
            <person name="Labutti K."/>
            <person name="Andreopoulos B."/>
            <person name="Lipzen A."/>
            <person name="Chen C."/>
            <person name="Yanf M."/>
            <person name="Daum C."/>
            <person name="Ng V."/>
            <person name="Clum A."/>
            <person name="Ohm R."/>
            <person name="Martin F."/>
            <person name="Silar P."/>
            <person name="Natvig D."/>
            <person name="Lalanne C."/>
            <person name="Gautier V."/>
            <person name="Ament-Velasquez S.L."/>
            <person name="Kruys A."/>
            <person name="Hutchinson M.I."/>
            <person name="Powell A.J."/>
            <person name="Barry K."/>
            <person name="Miller A.N."/>
            <person name="Grigoriev I.V."/>
            <person name="Debuchy R."/>
            <person name="Gladieux P."/>
            <person name="Thoren M.H."/>
            <person name="Johannesson H."/>
        </authorList>
    </citation>
    <scope>NUCLEOTIDE SEQUENCE</scope>
    <source>
        <strain evidence="6">PSN293</strain>
    </source>
</reference>